<name>A0AA88AQR7_FICCA</name>
<proteinExistence type="predicted"/>
<dbReference type="EMBL" id="BTGU01000060">
    <property type="protein sequence ID" value="GMN55987.1"/>
    <property type="molecule type" value="Genomic_DNA"/>
</dbReference>
<sequence length="89" mass="9758">MIGIEVDWHLRRHRRDGDYGRDRTCSDVLRSEPWRSEQSSQSSAKEVVLISVVKGLSITPLEFVAGLGTGTMTTVAQIAVAVAGTVSEW</sequence>
<organism evidence="1 2">
    <name type="scientific">Ficus carica</name>
    <name type="common">Common fig</name>
    <dbReference type="NCBI Taxonomy" id="3494"/>
    <lineage>
        <taxon>Eukaryota</taxon>
        <taxon>Viridiplantae</taxon>
        <taxon>Streptophyta</taxon>
        <taxon>Embryophyta</taxon>
        <taxon>Tracheophyta</taxon>
        <taxon>Spermatophyta</taxon>
        <taxon>Magnoliopsida</taxon>
        <taxon>eudicotyledons</taxon>
        <taxon>Gunneridae</taxon>
        <taxon>Pentapetalae</taxon>
        <taxon>rosids</taxon>
        <taxon>fabids</taxon>
        <taxon>Rosales</taxon>
        <taxon>Moraceae</taxon>
        <taxon>Ficeae</taxon>
        <taxon>Ficus</taxon>
    </lineage>
</organism>
<gene>
    <name evidence="1" type="ORF">TIFTF001_025103</name>
</gene>
<protein>
    <submittedName>
        <fullName evidence="1">Uncharacterized protein</fullName>
    </submittedName>
</protein>
<dbReference type="Proteomes" id="UP001187192">
    <property type="component" value="Unassembled WGS sequence"/>
</dbReference>
<keyword evidence="2" id="KW-1185">Reference proteome</keyword>
<accession>A0AA88AQR7</accession>
<evidence type="ECO:0000313" key="1">
    <source>
        <dbReference type="EMBL" id="GMN55987.1"/>
    </source>
</evidence>
<comment type="caution">
    <text evidence="1">The sequence shown here is derived from an EMBL/GenBank/DDBJ whole genome shotgun (WGS) entry which is preliminary data.</text>
</comment>
<reference evidence="1" key="1">
    <citation type="submission" date="2023-07" db="EMBL/GenBank/DDBJ databases">
        <title>draft genome sequence of fig (Ficus carica).</title>
        <authorList>
            <person name="Takahashi T."/>
            <person name="Nishimura K."/>
        </authorList>
    </citation>
    <scope>NUCLEOTIDE SEQUENCE</scope>
</reference>
<dbReference type="AlphaFoldDB" id="A0AA88AQR7"/>
<evidence type="ECO:0000313" key="2">
    <source>
        <dbReference type="Proteomes" id="UP001187192"/>
    </source>
</evidence>